<dbReference type="PANTHER" id="PTHR30213:SF0">
    <property type="entry name" value="UPF0761 MEMBRANE PROTEIN YIHY"/>
    <property type="match status" value="1"/>
</dbReference>
<evidence type="ECO:0000256" key="4">
    <source>
        <dbReference type="ARBA" id="ARBA00022989"/>
    </source>
</evidence>
<evidence type="ECO:0000313" key="7">
    <source>
        <dbReference type="EMBL" id="HGB15666.1"/>
    </source>
</evidence>
<keyword evidence="5 6" id="KW-0472">Membrane</keyword>
<dbReference type="EMBL" id="DTHB01000060">
    <property type="protein sequence ID" value="HGB15666.1"/>
    <property type="molecule type" value="Genomic_DNA"/>
</dbReference>
<feature type="transmembrane region" description="Helical" evidence="6">
    <location>
        <begin position="238"/>
        <end position="262"/>
    </location>
</feature>
<sequence length="497" mass="55480">MHRSPSAATGDDPLISGLRPLGTERTFLHPGQQNKPRRYSALPRLVTQFQEYLNRRLWAEEASGAGGLWREFWRELLQILVLAGRALIHNRSWLWAASLAYATILALIPLLALLFAILKSLGIQRLLAAHLMDRLAPGAHDFALQIFAYIEGTRVTSLGVFGVIWLVAALLILMTEIEQAFNAFWQVPQTRTLRRKLSDYLSIFLLFPILMAVAISLSSGLLSQPHLRNFFSGLLPGFFYSATTNLLSLGLLWVAFTFIYLVMPNTRVQFTSALLGGIIGGSLWQLAHMIFAWFQGAATYYNAIYGALYHLLFLVIWMFWSWLVVLFGTAVAYAHQNLASLRRLYLCPSSDREPVDEFLALAALVAICTRFVKCQPLLSQEELAVLFSKDDFLALRIIRALKDCQLVLETMPAAGNQPPKLVPAMPLDRITVREVLECLRAARATALVQTIAAEPQLDALLQRLAKHTAPSPWDSLTLAELVKLAGTSPQTADREPT</sequence>
<reference evidence="7" key="1">
    <citation type="journal article" date="2020" name="mSystems">
        <title>Genome- and Community-Level Interaction Insights into Carbon Utilization and Element Cycling Functions of Hydrothermarchaeota in Hydrothermal Sediment.</title>
        <authorList>
            <person name="Zhou Z."/>
            <person name="Liu Y."/>
            <person name="Xu W."/>
            <person name="Pan J."/>
            <person name="Luo Z.H."/>
            <person name="Li M."/>
        </authorList>
    </citation>
    <scope>NUCLEOTIDE SEQUENCE [LARGE SCALE GENOMIC DNA]</scope>
    <source>
        <strain evidence="7">SpSt-776</strain>
    </source>
</reference>
<keyword evidence="3 6" id="KW-0812">Transmembrane</keyword>
<keyword evidence="2" id="KW-1003">Cell membrane</keyword>
<dbReference type="NCBIfam" id="TIGR00765">
    <property type="entry name" value="yihY_not_rbn"/>
    <property type="match status" value="1"/>
</dbReference>
<evidence type="ECO:0000256" key="3">
    <source>
        <dbReference type="ARBA" id="ARBA00022692"/>
    </source>
</evidence>
<gene>
    <name evidence="7" type="ORF">ENV62_10590</name>
</gene>
<comment type="subcellular location">
    <subcellularLocation>
        <location evidence="1">Cell membrane</location>
        <topology evidence="1">Multi-pass membrane protein</topology>
    </subcellularLocation>
</comment>
<protein>
    <submittedName>
        <fullName evidence="7">YihY/virulence factor BrkB family protein</fullName>
    </submittedName>
</protein>
<dbReference type="InterPro" id="IPR017039">
    <property type="entry name" value="Virul_fac_BrkB"/>
</dbReference>
<dbReference type="AlphaFoldDB" id="A0A7C3SK81"/>
<evidence type="ECO:0000256" key="5">
    <source>
        <dbReference type="ARBA" id="ARBA00023136"/>
    </source>
</evidence>
<accession>A0A7C3SK81</accession>
<dbReference type="GO" id="GO:0005886">
    <property type="term" value="C:plasma membrane"/>
    <property type="evidence" value="ECO:0007669"/>
    <property type="project" value="UniProtKB-SubCell"/>
</dbReference>
<keyword evidence="4 6" id="KW-1133">Transmembrane helix</keyword>
<evidence type="ECO:0000256" key="1">
    <source>
        <dbReference type="ARBA" id="ARBA00004651"/>
    </source>
</evidence>
<feature type="transmembrane region" description="Helical" evidence="6">
    <location>
        <begin position="197"/>
        <end position="218"/>
    </location>
</feature>
<feature type="transmembrane region" description="Helical" evidence="6">
    <location>
        <begin position="274"/>
        <end position="295"/>
    </location>
</feature>
<dbReference type="PANTHER" id="PTHR30213">
    <property type="entry name" value="INNER MEMBRANE PROTEIN YHJD"/>
    <property type="match status" value="1"/>
</dbReference>
<feature type="transmembrane region" description="Helical" evidence="6">
    <location>
        <begin position="158"/>
        <end position="177"/>
    </location>
</feature>
<name>A0A7C3SK81_9BACT</name>
<comment type="caution">
    <text evidence="7">The sequence shown here is derived from an EMBL/GenBank/DDBJ whole genome shotgun (WGS) entry which is preliminary data.</text>
</comment>
<evidence type="ECO:0000256" key="6">
    <source>
        <dbReference type="SAM" id="Phobius"/>
    </source>
</evidence>
<organism evidence="7">
    <name type="scientific">Desulfobacca acetoxidans</name>
    <dbReference type="NCBI Taxonomy" id="60893"/>
    <lineage>
        <taxon>Bacteria</taxon>
        <taxon>Pseudomonadati</taxon>
        <taxon>Thermodesulfobacteriota</taxon>
        <taxon>Desulfobaccia</taxon>
        <taxon>Desulfobaccales</taxon>
        <taxon>Desulfobaccaceae</taxon>
        <taxon>Desulfobacca</taxon>
    </lineage>
</organism>
<feature type="transmembrane region" description="Helical" evidence="6">
    <location>
        <begin position="93"/>
        <end position="118"/>
    </location>
</feature>
<feature type="transmembrane region" description="Helical" evidence="6">
    <location>
        <begin position="307"/>
        <end position="334"/>
    </location>
</feature>
<evidence type="ECO:0000256" key="2">
    <source>
        <dbReference type="ARBA" id="ARBA00022475"/>
    </source>
</evidence>
<dbReference type="Pfam" id="PF03631">
    <property type="entry name" value="Virul_fac_BrkB"/>
    <property type="match status" value="1"/>
</dbReference>
<proteinExistence type="predicted"/>